<organism evidence="7 8">
    <name type="scientific">Agromyces humatus</name>
    <dbReference type="NCBI Taxonomy" id="279573"/>
    <lineage>
        <taxon>Bacteria</taxon>
        <taxon>Bacillati</taxon>
        <taxon>Actinomycetota</taxon>
        <taxon>Actinomycetes</taxon>
        <taxon>Micrococcales</taxon>
        <taxon>Microbacteriaceae</taxon>
        <taxon>Agromyces</taxon>
    </lineage>
</organism>
<evidence type="ECO:0000256" key="3">
    <source>
        <dbReference type="ARBA" id="ARBA00022989"/>
    </source>
</evidence>
<sequence>MTIALRAGIRRGLTEFGISLRTPADVLFIVFGLVIVGVVLWLNRDAEAAPGAPLAWFILPSILTIQLLFVTAYGLATVIVTEREDGTLLRARSLPTGLPVYSVGVTARTLAELVCTFVPTLAIAAAVLGGALGLDALGLATVLAMLVLGTVALLPFGFVIGTVFRNPRSVGGWGFLAVGAVAFASGLIQPLATLPAWVQPIGLALPLFWIGHVLRGAFLPAELGTLEFGGGWHFGLAFAIVAAWAIVGLVLAPHLLRRIARRETASAIELRRQAALQRI</sequence>
<evidence type="ECO:0000313" key="7">
    <source>
        <dbReference type="EMBL" id="GAA1766048.1"/>
    </source>
</evidence>
<dbReference type="PANTHER" id="PTHR43027">
    <property type="entry name" value="DOXORUBICIN RESISTANCE ABC TRANSPORTER PERMEASE PROTEIN DRRC-RELATED"/>
    <property type="match status" value="1"/>
</dbReference>
<dbReference type="Proteomes" id="UP001500506">
    <property type="component" value="Unassembled WGS sequence"/>
</dbReference>
<dbReference type="InterPro" id="IPR013525">
    <property type="entry name" value="ABC2_TM"/>
</dbReference>
<evidence type="ECO:0000256" key="4">
    <source>
        <dbReference type="ARBA" id="ARBA00023136"/>
    </source>
</evidence>
<keyword evidence="8" id="KW-1185">Reference proteome</keyword>
<evidence type="ECO:0000256" key="5">
    <source>
        <dbReference type="SAM" id="Phobius"/>
    </source>
</evidence>
<dbReference type="InterPro" id="IPR052902">
    <property type="entry name" value="ABC-2_transporter"/>
</dbReference>
<dbReference type="PANTHER" id="PTHR43027:SF1">
    <property type="entry name" value="DOXORUBICIN RESISTANCE ABC TRANSPORTER PERMEASE PROTEIN DRRC-RELATED"/>
    <property type="match status" value="1"/>
</dbReference>
<keyword evidence="2 5" id="KW-0812">Transmembrane</keyword>
<accession>A0ABN2KTT9</accession>
<comment type="caution">
    <text evidence="7">The sequence shown here is derived from an EMBL/GenBank/DDBJ whole genome shotgun (WGS) entry which is preliminary data.</text>
</comment>
<feature type="domain" description="ABC-2 type transporter transmembrane" evidence="6">
    <location>
        <begin position="26"/>
        <end position="218"/>
    </location>
</feature>
<evidence type="ECO:0000256" key="2">
    <source>
        <dbReference type="ARBA" id="ARBA00022692"/>
    </source>
</evidence>
<evidence type="ECO:0000256" key="1">
    <source>
        <dbReference type="ARBA" id="ARBA00004141"/>
    </source>
</evidence>
<feature type="transmembrane region" description="Helical" evidence="5">
    <location>
        <begin position="170"/>
        <end position="188"/>
    </location>
</feature>
<feature type="transmembrane region" description="Helical" evidence="5">
    <location>
        <begin position="26"/>
        <end position="42"/>
    </location>
</feature>
<proteinExistence type="predicted"/>
<keyword evidence="3 5" id="KW-1133">Transmembrane helix</keyword>
<feature type="transmembrane region" description="Helical" evidence="5">
    <location>
        <begin position="136"/>
        <end position="164"/>
    </location>
</feature>
<dbReference type="Pfam" id="PF01061">
    <property type="entry name" value="ABC2_membrane"/>
    <property type="match status" value="1"/>
</dbReference>
<feature type="transmembrane region" description="Helical" evidence="5">
    <location>
        <begin position="100"/>
        <end position="129"/>
    </location>
</feature>
<evidence type="ECO:0000313" key="8">
    <source>
        <dbReference type="Proteomes" id="UP001500506"/>
    </source>
</evidence>
<dbReference type="EMBL" id="BAAANH010000006">
    <property type="protein sequence ID" value="GAA1766048.1"/>
    <property type="molecule type" value="Genomic_DNA"/>
</dbReference>
<reference evidence="7 8" key="1">
    <citation type="journal article" date="2019" name="Int. J. Syst. Evol. Microbiol.">
        <title>The Global Catalogue of Microorganisms (GCM) 10K type strain sequencing project: providing services to taxonomists for standard genome sequencing and annotation.</title>
        <authorList>
            <consortium name="The Broad Institute Genomics Platform"/>
            <consortium name="The Broad Institute Genome Sequencing Center for Infectious Disease"/>
            <person name="Wu L."/>
            <person name="Ma J."/>
        </authorList>
    </citation>
    <scope>NUCLEOTIDE SEQUENCE [LARGE SCALE GENOMIC DNA]</scope>
    <source>
        <strain evidence="7 8">JCM 14319</strain>
    </source>
</reference>
<feature type="transmembrane region" description="Helical" evidence="5">
    <location>
        <begin position="231"/>
        <end position="252"/>
    </location>
</feature>
<feature type="transmembrane region" description="Helical" evidence="5">
    <location>
        <begin position="54"/>
        <end position="80"/>
    </location>
</feature>
<protein>
    <submittedName>
        <fullName evidence="7">ABC transporter permease</fullName>
    </submittedName>
</protein>
<evidence type="ECO:0000259" key="6">
    <source>
        <dbReference type="Pfam" id="PF01061"/>
    </source>
</evidence>
<name>A0ABN2KTT9_9MICO</name>
<comment type="subcellular location">
    <subcellularLocation>
        <location evidence="1">Membrane</location>
        <topology evidence="1">Multi-pass membrane protein</topology>
    </subcellularLocation>
</comment>
<dbReference type="RefSeq" id="WP_232497978.1">
    <property type="nucleotide sequence ID" value="NZ_BAAANH010000006.1"/>
</dbReference>
<gene>
    <name evidence="7" type="ORF">GCM10009747_27800</name>
</gene>
<keyword evidence="4 5" id="KW-0472">Membrane</keyword>